<evidence type="ECO:0000313" key="4">
    <source>
        <dbReference type="EMBL" id="GIL81251.1"/>
    </source>
</evidence>
<accession>A0A8J4D4T1</accession>
<dbReference type="EMBL" id="BNCQ01000002">
    <property type="protein sequence ID" value="GIL95102.1"/>
    <property type="molecule type" value="Genomic_DNA"/>
</dbReference>
<dbReference type="SMART" id="SM00322">
    <property type="entry name" value="KH"/>
    <property type="match status" value="2"/>
</dbReference>
<evidence type="ECO:0000259" key="3">
    <source>
        <dbReference type="SMART" id="SM00322"/>
    </source>
</evidence>
<dbReference type="GO" id="GO:0003723">
    <property type="term" value="F:RNA binding"/>
    <property type="evidence" value="ECO:0007669"/>
    <property type="project" value="UniProtKB-UniRule"/>
</dbReference>
<comment type="caution">
    <text evidence="5">The sequence shown here is derived from an EMBL/GenBank/DDBJ whole genome shotgun (WGS) entry which is preliminary data.</text>
</comment>
<keyword evidence="1" id="KW-0694">RNA-binding</keyword>
<proteinExistence type="predicted"/>
<evidence type="ECO:0000313" key="5">
    <source>
        <dbReference type="EMBL" id="GIL95102.1"/>
    </source>
</evidence>
<dbReference type="Pfam" id="PF00013">
    <property type="entry name" value="KH_1"/>
    <property type="match status" value="2"/>
</dbReference>
<dbReference type="AlphaFoldDB" id="A0A8J4D4T1"/>
<dbReference type="PROSITE" id="PS50084">
    <property type="entry name" value="KH_TYPE_1"/>
    <property type="match status" value="2"/>
</dbReference>
<feature type="compositionally biased region" description="Gly residues" evidence="2">
    <location>
        <begin position="12"/>
        <end position="22"/>
    </location>
</feature>
<evidence type="ECO:0000313" key="6">
    <source>
        <dbReference type="Proteomes" id="UP000722791"/>
    </source>
</evidence>
<feature type="region of interest" description="Disordered" evidence="2">
    <location>
        <begin position="697"/>
        <end position="717"/>
    </location>
</feature>
<dbReference type="Proteomes" id="UP000722791">
    <property type="component" value="Unassembled WGS sequence"/>
</dbReference>
<dbReference type="CDD" id="cd02394">
    <property type="entry name" value="KH-I_Vigilin_rpt6"/>
    <property type="match status" value="1"/>
</dbReference>
<dbReference type="OrthoDB" id="1937934at2759"/>
<dbReference type="Proteomes" id="UP000747110">
    <property type="component" value="Unassembled WGS sequence"/>
</dbReference>
<dbReference type="InterPro" id="IPR004087">
    <property type="entry name" value="KH_dom"/>
</dbReference>
<feature type="region of interest" description="Disordered" evidence="2">
    <location>
        <begin position="1"/>
        <end position="70"/>
    </location>
</feature>
<gene>
    <name evidence="4" type="ORF">Vretifemale_10298</name>
    <name evidence="5" type="ORF">Vretimale_1190</name>
</gene>
<feature type="region of interest" description="Disordered" evidence="2">
    <location>
        <begin position="238"/>
        <end position="431"/>
    </location>
</feature>
<feature type="domain" description="K Homology" evidence="3">
    <location>
        <begin position="156"/>
        <end position="226"/>
    </location>
</feature>
<evidence type="ECO:0000256" key="1">
    <source>
        <dbReference type="PROSITE-ProRule" id="PRU00117"/>
    </source>
</evidence>
<dbReference type="EMBL" id="BNCP01000021">
    <property type="protein sequence ID" value="GIL81251.1"/>
    <property type="molecule type" value="Genomic_DNA"/>
</dbReference>
<protein>
    <recommendedName>
        <fullName evidence="3">K Homology domain-containing protein</fullName>
    </recommendedName>
</protein>
<feature type="compositionally biased region" description="Low complexity" evidence="2">
    <location>
        <begin position="304"/>
        <end position="314"/>
    </location>
</feature>
<name>A0A8J4D4T1_9CHLO</name>
<evidence type="ECO:0000313" key="7">
    <source>
        <dbReference type="Proteomes" id="UP000747110"/>
    </source>
</evidence>
<feature type="compositionally biased region" description="Pro residues" evidence="2">
    <location>
        <begin position="50"/>
        <end position="64"/>
    </location>
</feature>
<evidence type="ECO:0000256" key="2">
    <source>
        <dbReference type="SAM" id="MobiDB-lite"/>
    </source>
</evidence>
<sequence>MKRKADNPDFGPPGGGRGGRGRGPPRYGPGPGFGGPPPHRGPYEPELMHGPPPRGILPGGPPSPAAVGPLPDEPILLQEVILSKRLAGVLIGTGGSNVSIVRRESKCKVHVSEVRGPDQTQTVELTGTEKQISNAVGSIRRILTEFDPEHKVDIKPTVETTVEIYPEMVGSVLGKSGATIKVIRQKSGAHVRVEDLQPGERMQLVLINGDIEQVKAAYAEVKGIIDRFDPSKVKGGFAAPMMPHPRGMMPPPPGPGGRYGPPGPDDRYGPSGPDPRGRGPPMPEWYDDGYDYPPNLDGPYGPMGRMDAARPAGPRGAGGPYGPMRGSPPPGAGGRYGPTAPDIGPVGPRASGYGGGPEGPYRGPIGGPEPYAGGPVADPRMGPGGTGGPSQPQPAPAQPTYQPAATTYVQPATAQAQPQSQPQAVQPSAVPAGAQQQVGPVVLMLQPDGTYKPAQVVLYNVAGAQGGQLPAQAQAVQQAAQPTVQQVTMPTTTSTAGTQVSVAQPVTTATATSASQVVYGSTATGGMFDSGTLNQLSSSINAYAQHTAQHAQHDGHASAGVATGTTTTTNAAGQGTAAVAPTATAGAQVTYGVYGAQQAAQQQQPQAAQQQQPQTQTQAQQAQAAAPAAYSVYGQTIPSTSMYPGMVGTSGGYTMTQEQMQAYMRGQFATQQQQTVHQAYNPYAAYPYMYGQAQQTQQKPGQVETAPGTAGQGVAAQAGQQTSQQVVAAKADHAQQAQAGIQPSQGQGQHTQYTYQYSTGA</sequence>
<reference evidence="5" key="1">
    <citation type="journal article" date="2021" name="Proc. Natl. Acad. Sci. U.S.A.">
        <title>Three genomes in the algal genus Volvox reveal the fate of a haploid sex-determining region after a transition to homothallism.</title>
        <authorList>
            <person name="Yamamoto K."/>
            <person name="Hamaji T."/>
            <person name="Kawai-Toyooka H."/>
            <person name="Matsuzaki R."/>
            <person name="Takahashi F."/>
            <person name="Nishimura Y."/>
            <person name="Kawachi M."/>
            <person name="Noguchi H."/>
            <person name="Minakuchi Y."/>
            <person name="Umen J.G."/>
            <person name="Toyoda A."/>
            <person name="Nozaki H."/>
        </authorList>
    </citation>
    <scope>NUCLEOTIDE SEQUENCE</scope>
    <source>
        <strain evidence="5">NIES-3785</strain>
        <strain evidence="4">NIES-3786</strain>
    </source>
</reference>
<dbReference type="SUPFAM" id="SSF54791">
    <property type="entry name" value="Eukaryotic type KH-domain (KH-domain type I)"/>
    <property type="match status" value="2"/>
</dbReference>
<dbReference type="InterPro" id="IPR004088">
    <property type="entry name" value="KH_dom_type_1"/>
</dbReference>
<keyword evidence="7" id="KW-1185">Reference proteome</keyword>
<feature type="compositionally biased region" description="Low complexity" evidence="2">
    <location>
        <begin position="398"/>
        <end position="431"/>
    </location>
</feature>
<feature type="region of interest" description="Disordered" evidence="2">
    <location>
        <begin position="729"/>
        <end position="761"/>
    </location>
</feature>
<dbReference type="InterPro" id="IPR036612">
    <property type="entry name" value="KH_dom_type_1_sf"/>
</dbReference>
<feature type="domain" description="K Homology" evidence="3">
    <location>
        <begin position="74"/>
        <end position="144"/>
    </location>
</feature>
<dbReference type="Gene3D" id="3.30.1370.10">
    <property type="entry name" value="K Homology domain, type 1"/>
    <property type="match status" value="2"/>
</dbReference>
<dbReference type="CDD" id="cd00105">
    <property type="entry name" value="KH-I"/>
    <property type="match status" value="1"/>
</dbReference>
<organism evidence="5 6">
    <name type="scientific">Volvox reticuliferus</name>
    <dbReference type="NCBI Taxonomy" id="1737510"/>
    <lineage>
        <taxon>Eukaryota</taxon>
        <taxon>Viridiplantae</taxon>
        <taxon>Chlorophyta</taxon>
        <taxon>core chlorophytes</taxon>
        <taxon>Chlorophyceae</taxon>
        <taxon>CS clade</taxon>
        <taxon>Chlamydomonadales</taxon>
        <taxon>Volvocaceae</taxon>
        <taxon>Volvox</taxon>
    </lineage>
</organism>